<keyword evidence="9 20" id="KW-0808">Transferase</keyword>
<evidence type="ECO:0000256" key="6">
    <source>
        <dbReference type="ARBA" id="ARBA00015850"/>
    </source>
</evidence>
<evidence type="ECO:0000256" key="15">
    <source>
        <dbReference type="ARBA" id="ARBA00032605"/>
    </source>
</evidence>
<feature type="transmembrane region" description="Helical" evidence="19">
    <location>
        <begin position="37"/>
        <end position="56"/>
    </location>
</feature>
<accession>A0A1J5RZN1</accession>
<evidence type="ECO:0000256" key="12">
    <source>
        <dbReference type="ARBA" id="ARBA00022989"/>
    </source>
</evidence>
<comment type="catalytic activity">
    <reaction evidence="17">
        <text>alpha-ribazole + adenosylcob(III)inamide-GDP = adenosylcob(III)alamin + GMP + H(+)</text>
        <dbReference type="Rhea" id="RHEA:16049"/>
        <dbReference type="ChEBI" id="CHEBI:10329"/>
        <dbReference type="ChEBI" id="CHEBI:15378"/>
        <dbReference type="ChEBI" id="CHEBI:18408"/>
        <dbReference type="ChEBI" id="CHEBI:58115"/>
        <dbReference type="ChEBI" id="CHEBI:60487"/>
        <dbReference type="EC" id="2.7.8.26"/>
    </reaction>
</comment>
<evidence type="ECO:0000256" key="5">
    <source>
        <dbReference type="ARBA" id="ARBA00013200"/>
    </source>
</evidence>
<evidence type="ECO:0000256" key="1">
    <source>
        <dbReference type="ARBA" id="ARBA00001946"/>
    </source>
</evidence>
<keyword evidence="8" id="KW-0169">Cobalamin biosynthesis</keyword>
<keyword evidence="13 19" id="KW-0472">Membrane</keyword>
<evidence type="ECO:0000313" key="20">
    <source>
        <dbReference type="EMBL" id="OIR01306.1"/>
    </source>
</evidence>
<dbReference type="InterPro" id="IPR003805">
    <property type="entry name" value="CobS"/>
</dbReference>
<comment type="similarity">
    <text evidence="4">Belongs to the CobS family.</text>
</comment>
<keyword evidence="10 19" id="KW-0812">Transmembrane</keyword>
<keyword evidence="7" id="KW-1003">Cell membrane</keyword>
<comment type="subcellular location">
    <subcellularLocation>
        <location evidence="2">Cell membrane</location>
        <topology evidence="2">Multi-pass membrane protein</topology>
    </subcellularLocation>
</comment>
<keyword evidence="12 19" id="KW-1133">Transmembrane helix</keyword>
<dbReference type="GO" id="GO:0008818">
    <property type="term" value="F:cobalamin 5'-phosphate synthase activity"/>
    <property type="evidence" value="ECO:0007669"/>
    <property type="project" value="InterPro"/>
</dbReference>
<dbReference type="EMBL" id="MLJW01000085">
    <property type="protein sequence ID" value="OIR01306.1"/>
    <property type="molecule type" value="Genomic_DNA"/>
</dbReference>
<evidence type="ECO:0000256" key="10">
    <source>
        <dbReference type="ARBA" id="ARBA00022692"/>
    </source>
</evidence>
<dbReference type="PANTHER" id="PTHR34148">
    <property type="entry name" value="ADENOSYLCOBINAMIDE-GDP RIBAZOLETRANSFERASE"/>
    <property type="match status" value="1"/>
</dbReference>
<comment type="pathway">
    <text evidence="3">Cofactor biosynthesis; adenosylcobalamin biosynthesis; adenosylcobalamin from cob(II)yrinate a,c-diamide: step 7/7.</text>
</comment>
<feature type="transmembrane region" description="Helical" evidence="19">
    <location>
        <begin position="195"/>
        <end position="219"/>
    </location>
</feature>
<sequence length="257" mass="28625">MRNQLNIFFTALMFFTRIPVPKNIDHSSDMLQKSARYFSWVGFVVGVIASGSLFLFHLLFSPALSVLFSMIISILITGAFHEDGFADVCDAFGGGWTKEKILLIMKDSRLGTYGVAGLIIILAAKFLLLLELLLNLNIIQCCSIYIAANSISRLMTVTIMQQYNYVADIDTSKSKPLANRKLTVTEMSIAVTGGLLPFLLLKPLFLLAIIPGIVARIFLGRYFNKWIGGYTGDCLGATQQVCEIFFYIGCILIWKYI</sequence>
<dbReference type="PANTHER" id="PTHR34148:SF1">
    <property type="entry name" value="ADENOSYLCOBINAMIDE-GDP RIBAZOLETRANSFERASE"/>
    <property type="match status" value="1"/>
</dbReference>
<evidence type="ECO:0000256" key="2">
    <source>
        <dbReference type="ARBA" id="ARBA00004651"/>
    </source>
</evidence>
<organism evidence="20">
    <name type="scientific">mine drainage metagenome</name>
    <dbReference type="NCBI Taxonomy" id="410659"/>
    <lineage>
        <taxon>unclassified sequences</taxon>
        <taxon>metagenomes</taxon>
        <taxon>ecological metagenomes</taxon>
    </lineage>
</organism>
<evidence type="ECO:0000256" key="19">
    <source>
        <dbReference type="SAM" id="Phobius"/>
    </source>
</evidence>
<evidence type="ECO:0000256" key="16">
    <source>
        <dbReference type="ARBA" id="ARBA00032853"/>
    </source>
</evidence>
<dbReference type="GO" id="GO:0005886">
    <property type="term" value="C:plasma membrane"/>
    <property type="evidence" value="ECO:0007669"/>
    <property type="project" value="UniProtKB-SubCell"/>
</dbReference>
<evidence type="ECO:0000256" key="14">
    <source>
        <dbReference type="ARBA" id="ARBA00025228"/>
    </source>
</evidence>
<evidence type="ECO:0000256" key="18">
    <source>
        <dbReference type="ARBA" id="ARBA00049504"/>
    </source>
</evidence>
<keyword evidence="11" id="KW-0460">Magnesium</keyword>
<evidence type="ECO:0000256" key="11">
    <source>
        <dbReference type="ARBA" id="ARBA00022842"/>
    </source>
</evidence>
<protein>
    <recommendedName>
        <fullName evidence="6">Adenosylcobinamide-GDP ribazoletransferase</fullName>
        <ecNumber evidence="5">2.7.8.26</ecNumber>
    </recommendedName>
    <alternativeName>
        <fullName evidence="16">Cobalamin synthase</fullName>
    </alternativeName>
    <alternativeName>
        <fullName evidence="15">Cobalamin-5'-phosphate synthase</fullName>
    </alternativeName>
</protein>
<evidence type="ECO:0000256" key="4">
    <source>
        <dbReference type="ARBA" id="ARBA00010561"/>
    </source>
</evidence>
<evidence type="ECO:0000256" key="9">
    <source>
        <dbReference type="ARBA" id="ARBA00022679"/>
    </source>
</evidence>
<dbReference type="NCBIfam" id="TIGR00317">
    <property type="entry name" value="cobS"/>
    <property type="match status" value="1"/>
</dbReference>
<evidence type="ECO:0000256" key="7">
    <source>
        <dbReference type="ARBA" id="ARBA00022475"/>
    </source>
</evidence>
<dbReference type="NCBIfam" id="NF001277">
    <property type="entry name" value="PRK00235.1-3"/>
    <property type="match status" value="1"/>
</dbReference>
<dbReference type="Pfam" id="PF02654">
    <property type="entry name" value="CobS"/>
    <property type="match status" value="1"/>
</dbReference>
<feature type="transmembrane region" description="Helical" evidence="19">
    <location>
        <begin position="110"/>
        <end position="130"/>
    </location>
</feature>
<reference evidence="20" key="1">
    <citation type="submission" date="2016-10" db="EMBL/GenBank/DDBJ databases">
        <title>Sequence of Gallionella enrichment culture.</title>
        <authorList>
            <person name="Poehlein A."/>
            <person name="Muehling M."/>
            <person name="Daniel R."/>
        </authorList>
    </citation>
    <scope>NUCLEOTIDE SEQUENCE</scope>
</reference>
<proteinExistence type="inferred from homology"/>
<dbReference type="GO" id="GO:0051073">
    <property type="term" value="F:adenosylcobinamide-GDP ribazoletransferase activity"/>
    <property type="evidence" value="ECO:0007669"/>
    <property type="project" value="UniProtKB-EC"/>
</dbReference>
<dbReference type="HAMAP" id="MF_00719">
    <property type="entry name" value="CobS"/>
    <property type="match status" value="1"/>
</dbReference>
<evidence type="ECO:0000256" key="8">
    <source>
        <dbReference type="ARBA" id="ARBA00022573"/>
    </source>
</evidence>
<gene>
    <name evidence="20" type="primary">cobS_5</name>
    <name evidence="20" type="ORF">GALL_165940</name>
</gene>
<name>A0A1J5RZN1_9ZZZZ</name>
<dbReference type="AlphaFoldDB" id="A0A1J5RZN1"/>
<evidence type="ECO:0000256" key="3">
    <source>
        <dbReference type="ARBA" id="ARBA00004663"/>
    </source>
</evidence>
<comment type="caution">
    <text evidence="20">The sequence shown here is derived from an EMBL/GenBank/DDBJ whole genome shotgun (WGS) entry which is preliminary data.</text>
</comment>
<comment type="catalytic activity">
    <reaction evidence="18">
        <text>alpha-ribazole 5'-phosphate + adenosylcob(III)inamide-GDP = adenosylcob(III)alamin 5'-phosphate + GMP + H(+)</text>
        <dbReference type="Rhea" id="RHEA:23560"/>
        <dbReference type="ChEBI" id="CHEBI:15378"/>
        <dbReference type="ChEBI" id="CHEBI:57918"/>
        <dbReference type="ChEBI" id="CHEBI:58115"/>
        <dbReference type="ChEBI" id="CHEBI:60487"/>
        <dbReference type="ChEBI" id="CHEBI:60493"/>
        <dbReference type="EC" id="2.7.8.26"/>
    </reaction>
</comment>
<dbReference type="GO" id="GO:0009236">
    <property type="term" value="P:cobalamin biosynthetic process"/>
    <property type="evidence" value="ECO:0007669"/>
    <property type="project" value="UniProtKB-UniPathway"/>
</dbReference>
<dbReference type="UniPathway" id="UPA00148">
    <property type="reaction ID" value="UER00238"/>
</dbReference>
<dbReference type="EC" id="2.7.8.26" evidence="5"/>
<comment type="cofactor">
    <cofactor evidence="1">
        <name>Mg(2+)</name>
        <dbReference type="ChEBI" id="CHEBI:18420"/>
    </cofactor>
</comment>
<evidence type="ECO:0000256" key="13">
    <source>
        <dbReference type="ARBA" id="ARBA00023136"/>
    </source>
</evidence>
<comment type="function">
    <text evidence="14">Joins adenosylcobinamide-GDP and alpha-ribazole to generate adenosylcobalamin (Ado-cobalamin). Also synthesizes adenosylcobalamin 5'-phosphate from adenosylcobinamide-GDP and alpha-ribazole 5'-phosphate.</text>
</comment>
<evidence type="ECO:0000256" key="17">
    <source>
        <dbReference type="ARBA" id="ARBA00048623"/>
    </source>
</evidence>